<feature type="compositionally biased region" description="Basic and acidic residues" evidence="1">
    <location>
        <begin position="26"/>
        <end position="44"/>
    </location>
</feature>
<evidence type="ECO:0000313" key="3">
    <source>
        <dbReference type="Proteomes" id="UP001054854"/>
    </source>
</evidence>
<dbReference type="Proteomes" id="UP001054854">
    <property type="component" value="Unassembled WGS sequence"/>
</dbReference>
<protein>
    <submittedName>
        <fullName evidence="2">Uncharacterized protein</fullName>
    </submittedName>
</protein>
<name>A0ABQ3TZQ8_STRHY</name>
<evidence type="ECO:0000313" key="2">
    <source>
        <dbReference type="EMBL" id="GHJ28865.1"/>
    </source>
</evidence>
<keyword evidence="3" id="KW-1185">Reference proteome</keyword>
<dbReference type="EMBL" id="BNEK01000003">
    <property type="protein sequence ID" value="GHJ28865.1"/>
    <property type="molecule type" value="Genomic_DNA"/>
</dbReference>
<feature type="region of interest" description="Disordered" evidence="1">
    <location>
        <begin position="26"/>
        <end position="57"/>
    </location>
</feature>
<organism evidence="2 3">
    <name type="scientific">Streptomyces hygroscopicus</name>
    <dbReference type="NCBI Taxonomy" id="1912"/>
    <lineage>
        <taxon>Bacteria</taxon>
        <taxon>Bacillati</taxon>
        <taxon>Actinomycetota</taxon>
        <taxon>Actinomycetes</taxon>
        <taxon>Kitasatosporales</taxon>
        <taxon>Streptomycetaceae</taxon>
        <taxon>Streptomyces</taxon>
        <taxon>Streptomyces violaceusniger group</taxon>
    </lineage>
</organism>
<comment type="caution">
    <text evidence="2">The sequence shown here is derived from an EMBL/GenBank/DDBJ whole genome shotgun (WGS) entry which is preliminary data.</text>
</comment>
<accession>A0ABQ3TZQ8</accession>
<gene>
    <name evidence="2" type="ORF">TPA0910_32980</name>
</gene>
<evidence type="ECO:0000256" key="1">
    <source>
        <dbReference type="SAM" id="MobiDB-lite"/>
    </source>
</evidence>
<proteinExistence type="predicted"/>
<reference evidence="2" key="1">
    <citation type="submission" date="2024-05" db="EMBL/GenBank/DDBJ databases">
        <title>Whole genome shotgun sequence of Streptomyces hygroscopicus NBRC 113678.</title>
        <authorList>
            <person name="Komaki H."/>
            <person name="Tamura T."/>
        </authorList>
    </citation>
    <scope>NUCLEOTIDE SEQUENCE</scope>
    <source>
        <strain evidence="2">N11-34</strain>
    </source>
</reference>
<sequence>MIRSVEVPAGLIKRQQAADDAHAQLRGLDSDEHTAQWKRSREAAAESQAAVTEHATDAGLNRAALEATVKEAVQHPEWASTAHGWCRWLPLR</sequence>